<reference evidence="1" key="1">
    <citation type="submission" date="2020-04" db="EMBL/GenBank/DDBJ databases">
        <title>A chromosome-scale assembly and high-density genetic map of the yellow drum (Nibea albiflora) genome.</title>
        <authorList>
            <person name="Xu D."/>
            <person name="Zhang W."/>
            <person name="Chen R."/>
            <person name="Tan P."/>
            <person name="Wang L."/>
            <person name="Song H."/>
            <person name="Tian L."/>
            <person name="Zhu Q."/>
            <person name="Wang B."/>
        </authorList>
    </citation>
    <scope>NUCLEOTIDE SEQUENCE</scope>
    <source>
        <strain evidence="1">ZJHYS-2018</strain>
    </source>
</reference>
<evidence type="ECO:0000313" key="1">
    <source>
        <dbReference type="EMBL" id="KAG8006073.1"/>
    </source>
</evidence>
<protein>
    <submittedName>
        <fullName evidence="1">Coagulation factor XIII A chain</fullName>
    </submittedName>
</protein>
<proteinExistence type="predicted"/>
<evidence type="ECO:0000313" key="2">
    <source>
        <dbReference type="Proteomes" id="UP000805704"/>
    </source>
</evidence>
<accession>A0ACB7EWK6</accession>
<dbReference type="Proteomes" id="UP000805704">
    <property type="component" value="Chromosome 21"/>
</dbReference>
<dbReference type="EMBL" id="CM024809">
    <property type="protein sequence ID" value="KAG8006073.1"/>
    <property type="molecule type" value="Genomic_DNA"/>
</dbReference>
<sequence>MGDDFELNMEFINRSDQRRVVDAYISGSVVYYTGVTSSEFMLRSPRVTIGPNKSVKELVVVESKSYMKHLVEQANLHFIATGKIKETGQIISAMKVVILHNPKLTVTVSEKGKVSEEMTVTVEFKNPFSFDLESVYVRMEGAGILMIKFKYYSLIPAGSSLTWTESFTPYRAGSTRMIAILDCPALRQVQGQASVTIEP</sequence>
<gene>
    <name evidence="1" type="primary">F13A1.2</name>
    <name evidence="1" type="ORF">GBF38_005217</name>
</gene>
<comment type="caution">
    <text evidence="1">The sequence shown here is derived from an EMBL/GenBank/DDBJ whole genome shotgun (WGS) entry which is preliminary data.</text>
</comment>
<name>A0ACB7EWK6_NIBAL</name>
<keyword evidence="2" id="KW-1185">Reference proteome</keyword>
<organism evidence="1 2">
    <name type="scientific">Nibea albiflora</name>
    <name type="common">Yellow drum</name>
    <name type="synonym">Corvina albiflora</name>
    <dbReference type="NCBI Taxonomy" id="240163"/>
    <lineage>
        <taxon>Eukaryota</taxon>
        <taxon>Metazoa</taxon>
        <taxon>Chordata</taxon>
        <taxon>Craniata</taxon>
        <taxon>Vertebrata</taxon>
        <taxon>Euteleostomi</taxon>
        <taxon>Actinopterygii</taxon>
        <taxon>Neopterygii</taxon>
        <taxon>Teleostei</taxon>
        <taxon>Neoteleostei</taxon>
        <taxon>Acanthomorphata</taxon>
        <taxon>Eupercaria</taxon>
        <taxon>Sciaenidae</taxon>
        <taxon>Nibea</taxon>
    </lineage>
</organism>